<keyword evidence="13" id="KW-1185">Reference proteome</keyword>
<evidence type="ECO:0000256" key="2">
    <source>
        <dbReference type="ARBA" id="ARBA00006118"/>
    </source>
</evidence>
<reference evidence="12 13" key="1">
    <citation type="journal article" date="2023" name="Arcadia Sci">
        <title>De novo assembly of a long-read Amblyomma americanum tick genome.</title>
        <authorList>
            <person name="Chou S."/>
            <person name="Poskanzer K.E."/>
            <person name="Rollins M."/>
            <person name="Thuy-Boun P.S."/>
        </authorList>
    </citation>
    <scope>NUCLEOTIDE SEQUENCE [LARGE SCALE GENOMIC DNA]</scope>
    <source>
        <strain evidence="12">F_SG_1</strain>
        <tissue evidence="12">Salivary glands</tissue>
    </source>
</reference>
<evidence type="ECO:0000256" key="6">
    <source>
        <dbReference type="ARBA" id="ARBA00022741"/>
    </source>
</evidence>
<dbReference type="InterPro" id="IPR004344">
    <property type="entry name" value="TTL/TTLL_fam"/>
</dbReference>
<organism evidence="12 13">
    <name type="scientific">Amblyomma americanum</name>
    <name type="common">Lone star tick</name>
    <dbReference type="NCBI Taxonomy" id="6943"/>
    <lineage>
        <taxon>Eukaryota</taxon>
        <taxon>Metazoa</taxon>
        <taxon>Ecdysozoa</taxon>
        <taxon>Arthropoda</taxon>
        <taxon>Chelicerata</taxon>
        <taxon>Arachnida</taxon>
        <taxon>Acari</taxon>
        <taxon>Parasitiformes</taxon>
        <taxon>Ixodida</taxon>
        <taxon>Ixodoidea</taxon>
        <taxon>Ixodidae</taxon>
        <taxon>Amblyomminae</taxon>
        <taxon>Amblyomma</taxon>
    </lineage>
</organism>
<name>A0AAQ4F5W2_AMBAM</name>
<dbReference type="AlphaFoldDB" id="A0AAQ4F5W2"/>
<keyword evidence="10" id="KW-0966">Cell projection</keyword>
<dbReference type="SUPFAM" id="SSF56059">
    <property type="entry name" value="Glutathione synthetase ATP-binding domain-like"/>
    <property type="match status" value="1"/>
</dbReference>
<evidence type="ECO:0000256" key="11">
    <source>
        <dbReference type="SAM" id="MobiDB-lite"/>
    </source>
</evidence>
<dbReference type="PROSITE" id="PS51221">
    <property type="entry name" value="TTL"/>
    <property type="match status" value="1"/>
</dbReference>
<comment type="similarity">
    <text evidence="2">Belongs to the tubulin polyglutamylase family.</text>
</comment>
<dbReference type="GO" id="GO:0036064">
    <property type="term" value="C:ciliary basal body"/>
    <property type="evidence" value="ECO:0007669"/>
    <property type="project" value="TreeGrafter"/>
</dbReference>
<evidence type="ECO:0000256" key="3">
    <source>
        <dbReference type="ARBA" id="ARBA00022490"/>
    </source>
</evidence>
<dbReference type="PANTHER" id="PTHR12241">
    <property type="entry name" value="TUBULIN POLYGLUTAMYLASE"/>
    <property type="match status" value="1"/>
</dbReference>
<evidence type="ECO:0000256" key="8">
    <source>
        <dbReference type="ARBA" id="ARBA00023069"/>
    </source>
</evidence>
<dbReference type="GO" id="GO:0000226">
    <property type="term" value="P:microtubule cytoskeleton organization"/>
    <property type="evidence" value="ECO:0007669"/>
    <property type="project" value="TreeGrafter"/>
</dbReference>
<keyword evidence="9" id="KW-0206">Cytoskeleton</keyword>
<sequence>MLNSLSTFSFFKLLSEVHDAGRLLRSRKTIFSSVSSMSPTRRPLLPSAVPSSGELKDVTETLLSSSTWTGTSAKALGGSFGRALSARTKDIRRQCPQSLGTRLQREAGGRPAGEPLPDALRADAQGPAGQAHAALPAPALQTCSSTSTAVRGLQASGSSSPAAKGIGIKLVDRPSQVKSLINSWENQGNREAHVLCRYVDPPLLVGGRKFDLRLYVLVASFQPLRAYLYRRGFCRFCQLHYRTKGLDNPLAHLTNVSVQRHGGRYNQSHGGKWSLSSLEMFVRGTRGAAAAARLRRDLGELVAHSLAAVAPSMLSDWHCFECYGYDVLLDEDLRPWLLEVNASPSLTSSTRGDALLKQALVDDVLRLVAPPGKPLTSPGAQADGPQVLGDFEPILPVAQTP</sequence>
<accession>A0AAQ4F5W2</accession>
<dbReference type="PANTHER" id="PTHR12241:SF31">
    <property type="entry name" value="POLYGLUTAMYLASE COMPLEX SUBUNIT TTLL1"/>
    <property type="match status" value="1"/>
</dbReference>
<gene>
    <name evidence="12" type="ORF">V5799_016149</name>
</gene>
<evidence type="ECO:0008006" key="14">
    <source>
        <dbReference type="Google" id="ProtNLM"/>
    </source>
</evidence>
<dbReference type="Proteomes" id="UP001321473">
    <property type="component" value="Unassembled WGS sequence"/>
</dbReference>
<dbReference type="EMBL" id="JARKHS020006589">
    <property type="protein sequence ID" value="KAK8782510.1"/>
    <property type="molecule type" value="Genomic_DNA"/>
</dbReference>
<evidence type="ECO:0000256" key="1">
    <source>
        <dbReference type="ARBA" id="ARBA00004120"/>
    </source>
</evidence>
<comment type="caution">
    <text evidence="12">The sequence shown here is derived from an EMBL/GenBank/DDBJ whole genome shotgun (WGS) entry which is preliminary data.</text>
</comment>
<evidence type="ECO:0000256" key="4">
    <source>
        <dbReference type="ARBA" id="ARBA00022598"/>
    </source>
</evidence>
<evidence type="ECO:0000256" key="5">
    <source>
        <dbReference type="ARBA" id="ARBA00022701"/>
    </source>
</evidence>
<dbReference type="Pfam" id="PF03133">
    <property type="entry name" value="TTL"/>
    <property type="match status" value="1"/>
</dbReference>
<keyword evidence="5" id="KW-0493">Microtubule</keyword>
<evidence type="ECO:0000313" key="13">
    <source>
        <dbReference type="Proteomes" id="UP001321473"/>
    </source>
</evidence>
<keyword evidence="6" id="KW-0547">Nucleotide-binding</keyword>
<feature type="compositionally biased region" description="Low complexity" evidence="11">
    <location>
        <begin position="122"/>
        <end position="135"/>
    </location>
</feature>
<keyword evidence="4" id="KW-0436">Ligase</keyword>
<keyword evidence="7" id="KW-0067">ATP-binding</keyword>
<comment type="subcellular location">
    <subcellularLocation>
        <location evidence="1">Cytoplasm</location>
        <location evidence="1">Cytoskeleton</location>
        <location evidence="1">Cilium basal body</location>
    </subcellularLocation>
</comment>
<dbReference type="GO" id="GO:0005524">
    <property type="term" value="F:ATP binding"/>
    <property type="evidence" value="ECO:0007669"/>
    <property type="project" value="UniProtKB-KW"/>
</dbReference>
<evidence type="ECO:0000256" key="10">
    <source>
        <dbReference type="ARBA" id="ARBA00023273"/>
    </source>
</evidence>
<dbReference type="GO" id="GO:0005874">
    <property type="term" value="C:microtubule"/>
    <property type="evidence" value="ECO:0007669"/>
    <property type="project" value="UniProtKB-KW"/>
</dbReference>
<evidence type="ECO:0000313" key="12">
    <source>
        <dbReference type="EMBL" id="KAK8782510.1"/>
    </source>
</evidence>
<feature type="region of interest" description="Disordered" evidence="11">
    <location>
        <begin position="97"/>
        <end position="135"/>
    </location>
</feature>
<keyword evidence="3" id="KW-0963">Cytoplasm</keyword>
<evidence type="ECO:0000256" key="7">
    <source>
        <dbReference type="ARBA" id="ARBA00022840"/>
    </source>
</evidence>
<dbReference type="GO" id="GO:0015631">
    <property type="term" value="F:tubulin binding"/>
    <property type="evidence" value="ECO:0007669"/>
    <property type="project" value="TreeGrafter"/>
</dbReference>
<dbReference type="GO" id="GO:0070740">
    <property type="term" value="F:tubulin-glutamic acid ligase activity"/>
    <property type="evidence" value="ECO:0007669"/>
    <property type="project" value="TreeGrafter"/>
</dbReference>
<keyword evidence="8" id="KW-0969">Cilium</keyword>
<dbReference type="Gene3D" id="3.30.470.20">
    <property type="entry name" value="ATP-grasp fold, B domain"/>
    <property type="match status" value="1"/>
</dbReference>
<evidence type="ECO:0000256" key="9">
    <source>
        <dbReference type="ARBA" id="ARBA00023212"/>
    </source>
</evidence>
<protein>
    <recommendedName>
        <fullName evidence="14">Tubulin polyglutamylase TTLL1</fullName>
    </recommendedName>
</protein>
<proteinExistence type="inferred from homology"/>